<dbReference type="Pfam" id="PF24626">
    <property type="entry name" value="SH3_Tf2-1"/>
    <property type="match status" value="1"/>
</dbReference>
<proteinExistence type="predicted"/>
<reference evidence="2" key="1">
    <citation type="submission" date="2024-03" db="EMBL/GenBank/DDBJ databases">
        <title>WGS assembly of Saponaria officinalis var. Norfolk2.</title>
        <authorList>
            <person name="Jenkins J."/>
            <person name="Shu S."/>
            <person name="Grimwood J."/>
            <person name="Barry K."/>
            <person name="Goodstein D."/>
            <person name="Schmutz J."/>
            <person name="Leebens-Mack J."/>
            <person name="Osbourn A."/>
        </authorList>
    </citation>
    <scope>NUCLEOTIDE SEQUENCE [LARGE SCALE GENOMIC DNA]</scope>
    <source>
        <strain evidence="2">JIC</strain>
    </source>
</reference>
<accession>A0AAW1H9X3</accession>
<evidence type="ECO:0000313" key="2">
    <source>
        <dbReference type="EMBL" id="KAK9672853.1"/>
    </source>
</evidence>
<dbReference type="PANTHER" id="PTHR46148:SF55">
    <property type="match status" value="1"/>
</dbReference>
<evidence type="ECO:0000259" key="1">
    <source>
        <dbReference type="Pfam" id="PF24626"/>
    </source>
</evidence>
<dbReference type="PANTHER" id="PTHR46148">
    <property type="entry name" value="CHROMO DOMAIN-CONTAINING PROTEIN"/>
    <property type="match status" value="1"/>
</dbReference>
<sequence length="76" mass="9026">MKQHADKNRSEREFTIGNWVYLKLQSYRQMSVQPRGNQKMSPKYYGPFQIIEMIGKVAYKLHLPSYAQIHPVFHVS</sequence>
<name>A0AAW1H9X3_SAPOF</name>
<evidence type="ECO:0000313" key="3">
    <source>
        <dbReference type="Proteomes" id="UP001443914"/>
    </source>
</evidence>
<keyword evidence="3" id="KW-1185">Reference proteome</keyword>
<dbReference type="Proteomes" id="UP001443914">
    <property type="component" value="Unassembled WGS sequence"/>
</dbReference>
<feature type="domain" description="Tf2-1-like SH3-like" evidence="1">
    <location>
        <begin position="17"/>
        <end position="76"/>
    </location>
</feature>
<organism evidence="2 3">
    <name type="scientific">Saponaria officinalis</name>
    <name type="common">Common soapwort</name>
    <name type="synonym">Lychnis saponaria</name>
    <dbReference type="NCBI Taxonomy" id="3572"/>
    <lineage>
        <taxon>Eukaryota</taxon>
        <taxon>Viridiplantae</taxon>
        <taxon>Streptophyta</taxon>
        <taxon>Embryophyta</taxon>
        <taxon>Tracheophyta</taxon>
        <taxon>Spermatophyta</taxon>
        <taxon>Magnoliopsida</taxon>
        <taxon>eudicotyledons</taxon>
        <taxon>Gunneridae</taxon>
        <taxon>Pentapetalae</taxon>
        <taxon>Caryophyllales</taxon>
        <taxon>Caryophyllaceae</taxon>
        <taxon>Caryophylleae</taxon>
        <taxon>Saponaria</taxon>
    </lineage>
</organism>
<dbReference type="EMBL" id="JBDFQZ010000012">
    <property type="protein sequence ID" value="KAK9672853.1"/>
    <property type="molecule type" value="Genomic_DNA"/>
</dbReference>
<dbReference type="AlphaFoldDB" id="A0AAW1H9X3"/>
<gene>
    <name evidence="2" type="ORF">RND81_12G129500</name>
</gene>
<dbReference type="InterPro" id="IPR056924">
    <property type="entry name" value="SH3_Tf2-1"/>
</dbReference>
<comment type="caution">
    <text evidence="2">The sequence shown here is derived from an EMBL/GenBank/DDBJ whole genome shotgun (WGS) entry which is preliminary data.</text>
</comment>
<protein>
    <recommendedName>
        <fullName evidence="1">Tf2-1-like SH3-like domain-containing protein</fullName>
    </recommendedName>
</protein>